<dbReference type="RefSeq" id="WP_379744095.1">
    <property type="nucleotide sequence ID" value="NZ_JBHSVN010000001.1"/>
</dbReference>
<organism evidence="2 3">
    <name type="scientific">Halopenitus salinus</name>
    <dbReference type="NCBI Taxonomy" id="1198295"/>
    <lineage>
        <taxon>Archaea</taxon>
        <taxon>Methanobacteriati</taxon>
        <taxon>Methanobacteriota</taxon>
        <taxon>Stenosarchaea group</taxon>
        <taxon>Halobacteria</taxon>
        <taxon>Halobacteriales</taxon>
        <taxon>Haloferacaceae</taxon>
        <taxon>Halopenitus</taxon>
    </lineage>
</organism>
<keyword evidence="1" id="KW-1133">Transmembrane helix</keyword>
<feature type="transmembrane region" description="Helical" evidence="1">
    <location>
        <begin position="37"/>
        <end position="58"/>
    </location>
</feature>
<keyword evidence="1" id="KW-0472">Membrane</keyword>
<reference evidence="2 3" key="1">
    <citation type="journal article" date="2019" name="Int. J. Syst. Evol. Microbiol.">
        <title>The Global Catalogue of Microorganisms (GCM) 10K type strain sequencing project: providing services to taxonomists for standard genome sequencing and annotation.</title>
        <authorList>
            <consortium name="The Broad Institute Genomics Platform"/>
            <consortium name="The Broad Institute Genome Sequencing Center for Infectious Disease"/>
            <person name="Wu L."/>
            <person name="Ma J."/>
        </authorList>
    </citation>
    <scope>NUCLEOTIDE SEQUENCE [LARGE SCALE GENOMIC DNA]</scope>
    <source>
        <strain evidence="2 3">SKJ47</strain>
    </source>
</reference>
<feature type="transmembrane region" description="Helical" evidence="1">
    <location>
        <begin position="86"/>
        <end position="103"/>
    </location>
</feature>
<sequence>MAVDPVRGIGTVGGVLVGAVVLAVAATVFAPGLASAAAVRVALGVCGVGFAVVAIAYAREGYYEQMAGHTLASAGFLVVALDADGAIAWLGIALLGVGGVLLLQDAILRGGRGGASI</sequence>
<feature type="transmembrane region" description="Helical" evidence="1">
    <location>
        <begin position="6"/>
        <end position="30"/>
    </location>
</feature>
<proteinExistence type="predicted"/>
<name>A0ABD5UXR2_9EURY</name>
<comment type="caution">
    <text evidence="2">The sequence shown here is derived from an EMBL/GenBank/DDBJ whole genome shotgun (WGS) entry which is preliminary data.</text>
</comment>
<accession>A0ABD5UXR2</accession>
<dbReference type="EMBL" id="JBHSXL010000009">
    <property type="protein sequence ID" value="MFC6892986.1"/>
    <property type="molecule type" value="Genomic_DNA"/>
</dbReference>
<evidence type="ECO:0008006" key="4">
    <source>
        <dbReference type="Google" id="ProtNLM"/>
    </source>
</evidence>
<gene>
    <name evidence="2" type="ORF">ACFQE9_10280</name>
</gene>
<protein>
    <recommendedName>
        <fullName evidence="4">Integral membrane protein</fullName>
    </recommendedName>
</protein>
<dbReference type="Proteomes" id="UP001596296">
    <property type="component" value="Unassembled WGS sequence"/>
</dbReference>
<dbReference type="AlphaFoldDB" id="A0ABD5UXR2"/>
<evidence type="ECO:0000313" key="3">
    <source>
        <dbReference type="Proteomes" id="UP001596296"/>
    </source>
</evidence>
<keyword evidence="1" id="KW-0812">Transmembrane</keyword>
<keyword evidence="3" id="KW-1185">Reference proteome</keyword>
<evidence type="ECO:0000256" key="1">
    <source>
        <dbReference type="SAM" id="Phobius"/>
    </source>
</evidence>
<evidence type="ECO:0000313" key="2">
    <source>
        <dbReference type="EMBL" id="MFC6892986.1"/>
    </source>
</evidence>